<dbReference type="AlphaFoldDB" id="M2MKP1"/>
<protein>
    <submittedName>
        <fullName evidence="1">Uncharacterized protein</fullName>
    </submittedName>
</protein>
<dbReference type="KEGG" id="bcom:BAUCODRAFT_33005"/>
<dbReference type="Proteomes" id="UP000011761">
    <property type="component" value="Unassembled WGS sequence"/>
</dbReference>
<reference evidence="1 2" key="1">
    <citation type="journal article" date="2012" name="PLoS Pathog.">
        <title>Diverse lifestyles and strategies of plant pathogenesis encoded in the genomes of eighteen Dothideomycetes fungi.</title>
        <authorList>
            <person name="Ohm R.A."/>
            <person name="Feau N."/>
            <person name="Henrissat B."/>
            <person name="Schoch C.L."/>
            <person name="Horwitz B.A."/>
            <person name="Barry K.W."/>
            <person name="Condon B.J."/>
            <person name="Copeland A.C."/>
            <person name="Dhillon B."/>
            <person name="Glaser F."/>
            <person name="Hesse C.N."/>
            <person name="Kosti I."/>
            <person name="LaButti K."/>
            <person name="Lindquist E.A."/>
            <person name="Lucas S."/>
            <person name="Salamov A.A."/>
            <person name="Bradshaw R.E."/>
            <person name="Ciuffetti L."/>
            <person name="Hamelin R.C."/>
            <person name="Kema G.H.J."/>
            <person name="Lawrence C."/>
            <person name="Scott J.A."/>
            <person name="Spatafora J.W."/>
            <person name="Turgeon B.G."/>
            <person name="de Wit P.J.G.M."/>
            <person name="Zhong S."/>
            <person name="Goodwin S.B."/>
            <person name="Grigoriev I.V."/>
        </authorList>
    </citation>
    <scope>NUCLEOTIDE SEQUENCE [LARGE SCALE GENOMIC DNA]</scope>
    <source>
        <strain evidence="1 2">UAMH 10762</strain>
    </source>
</reference>
<dbReference type="RefSeq" id="XP_007675222.1">
    <property type="nucleotide sequence ID" value="XM_007677032.1"/>
</dbReference>
<gene>
    <name evidence="1" type="ORF">BAUCODRAFT_33005</name>
</gene>
<sequence length="113" mass="12677">MPRRIGDYSARFNSIRHYSEQVNDENVPLLQEIGCILIAHEVHESFALTLLHRHDRLDPGFVMVHTITAREDICSIKEFDREHVYDSEIATACGSIIITSSSSVSTDSMASTA</sequence>
<name>M2MKP1_BAUPA</name>
<accession>M2MKP1</accession>
<organism evidence="1 2">
    <name type="scientific">Baudoinia panamericana (strain UAMH 10762)</name>
    <name type="common">Angels' share fungus</name>
    <name type="synonym">Baudoinia compniacensis (strain UAMH 10762)</name>
    <dbReference type="NCBI Taxonomy" id="717646"/>
    <lineage>
        <taxon>Eukaryota</taxon>
        <taxon>Fungi</taxon>
        <taxon>Dikarya</taxon>
        <taxon>Ascomycota</taxon>
        <taxon>Pezizomycotina</taxon>
        <taxon>Dothideomycetes</taxon>
        <taxon>Dothideomycetidae</taxon>
        <taxon>Mycosphaerellales</taxon>
        <taxon>Teratosphaeriaceae</taxon>
        <taxon>Baudoinia</taxon>
    </lineage>
</organism>
<evidence type="ECO:0000313" key="1">
    <source>
        <dbReference type="EMBL" id="EMC97261.1"/>
    </source>
</evidence>
<proteinExistence type="predicted"/>
<keyword evidence="2" id="KW-1185">Reference proteome</keyword>
<dbReference type="OrthoDB" id="2322999at2759"/>
<dbReference type="HOGENOM" id="CLU_2133072_0_0_1"/>
<dbReference type="GeneID" id="19111924"/>
<dbReference type="EMBL" id="KB445554">
    <property type="protein sequence ID" value="EMC97261.1"/>
    <property type="molecule type" value="Genomic_DNA"/>
</dbReference>
<evidence type="ECO:0000313" key="2">
    <source>
        <dbReference type="Proteomes" id="UP000011761"/>
    </source>
</evidence>